<feature type="compositionally biased region" description="Basic and acidic residues" evidence="7">
    <location>
        <begin position="111"/>
        <end position="131"/>
    </location>
</feature>
<feature type="region of interest" description="Disordered" evidence="7">
    <location>
        <begin position="1"/>
        <end position="77"/>
    </location>
</feature>
<feature type="compositionally biased region" description="Low complexity" evidence="7">
    <location>
        <begin position="1432"/>
        <end position="1444"/>
    </location>
</feature>
<feature type="compositionally biased region" description="Basic and acidic residues" evidence="7">
    <location>
        <begin position="1448"/>
        <end position="1463"/>
    </location>
</feature>
<dbReference type="EMBL" id="JARAOO010000006">
    <property type="protein sequence ID" value="KAJ7965496.1"/>
    <property type="molecule type" value="Genomic_DNA"/>
</dbReference>
<evidence type="ECO:0000256" key="3">
    <source>
        <dbReference type="ARBA" id="ARBA00022771"/>
    </source>
</evidence>
<dbReference type="KEGG" id="qsa:O6P43_015126"/>
<reference evidence="9" key="1">
    <citation type="journal article" date="2023" name="Science">
        <title>Elucidation of the pathway for biosynthesis of saponin adjuvants from the soapbark tree.</title>
        <authorList>
            <person name="Reed J."/>
            <person name="Orme A."/>
            <person name="El-Demerdash A."/>
            <person name="Owen C."/>
            <person name="Martin L.B.B."/>
            <person name="Misra R.C."/>
            <person name="Kikuchi S."/>
            <person name="Rejzek M."/>
            <person name="Martin A.C."/>
            <person name="Harkess A."/>
            <person name="Leebens-Mack J."/>
            <person name="Louveau T."/>
            <person name="Stephenson M.J."/>
            <person name="Osbourn A."/>
        </authorList>
    </citation>
    <scope>NUCLEOTIDE SEQUENCE</scope>
    <source>
        <strain evidence="9">S10</strain>
    </source>
</reference>
<accession>A0AAD7LW89</accession>
<feature type="region of interest" description="Disordered" evidence="7">
    <location>
        <begin position="2034"/>
        <end position="2056"/>
    </location>
</feature>
<feature type="domain" description="C3H1-type" evidence="8">
    <location>
        <begin position="2009"/>
        <end position="2037"/>
    </location>
</feature>
<dbReference type="GO" id="GO:0003677">
    <property type="term" value="F:DNA binding"/>
    <property type="evidence" value="ECO:0007669"/>
    <property type="project" value="UniProtKB-KW"/>
</dbReference>
<feature type="region of interest" description="Disordered" evidence="7">
    <location>
        <begin position="319"/>
        <end position="347"/>
    </location>
</feature>
<feature type="zinc finger region" description="C3H1-type" evidence="6">
    <location>
        <begin position="2009"/>
        <end position="2037"/>
    </location>
</feature>
<evidence type="ECO:0000256" key="7">
    <source>
        <dbReference type="SAM" id="MobiDB-lite"/>
    </source>
</evidence>
<keyword evidence="2" id="KW-0677">Repeat</keyword>
<feature type="compositionally biased region" description="Polar residues" evidence="7">
    <location>
        <begin position="577"/>
        <end position="592"/>
    </location>
</feature>
<evidence type="ECO:0000256" key="2">
    <source>
        <dbReference type="ARBA" id="ARBA00022737"/>
    </source>
</evidence>
<evidence type="ECO:0000259" key="8">
    <source>
        <dbReference type="PROSITE" id="PS50103"/>
    </source>
</evidence>
<dbReference type="FunFam" id="4.10.1000.10:FF:000022">
    <property type="entry name" value="Zinc finger CCCH domain-containing protein 7"/>
    <property type="match status" value="1"/>
</dbReference>
<feature type="compositionally biased region" description="Basic and acidic residues" evidence="7">
    <location>
        <begin position="1259"/>
        <end position="1276"/>
    </location>
</feature>
<evidence type="ECO:0000313" key="9">
    <source>
        <dbReference type="EMBL" id="KAJ7965496.1"/>
    </source>
</evidence>
<feature type="compositionally biased region" description="Basic and acidic residues" evidence="7">
    <location>
        <begin position="511"/>
        <end position="527"/>
    </location>
</feature>
<feature type="region of interest" description="Disordered" evidence="7">
    <location>
        <begin position="90"/>
        <end position="131"/>
    </location>
</feature>
<feature type="region of interest" description="Disordered" evidence="7">
    <location>
        <begin position="492"/>
        <end position="527"/>
    </location>
</feature>
<keyword evidence="1 6" id="KW-0479">Metal-binding</keyword>
<sequence length="2145" mass="237230">MDHPSHFLNHSPRYVPRPLHPQPQPRNPQFVDDPKFHNPHPRHLPQPSATALPPQRPPSYRTLLTPPPPRPYNPHQSQFAFSTQNYAHLPDEEERSRSSHHPHNFTQSYRVSDRIPVDDGNSHHRLPESDHSYREIRPENWDPSMVLPEDRVARTYPRVDFDMELRQRPLDHQSMSPYHPIDKFRHDSEGSSRLRMELNDGFQSARERFVWGRADDNYNHRVDFVSNPDISARDFGFVSNQNILLRDLKPHSGNYDHWRGPLDDNEISRGSRRAGIFENKRWVHDRKTSIGVQESSFELGNNKIIEGDGARVISGKREYYGPDSGRHNNRGNREGSHEFTRTPRKQVQKKSAFLRIQMVKPNHRNRESEQLHFAGYFDDSNSNSFKGKDQLGSSGYGMETKEREGSPVELDISFKSNALVAKAIVAPSSSAIVSDTVTPSCKKSRKVLASDNDCSNSELSTNLFMRKINLDGSPHVKSNISSSDKDLKKLPEKVCDSSPQPCSNGTNIVDGKGKVEQFPKGSDSDKVIDVGSNKTSSLKVAKKKKIVKKVVKKVVNPQSRVSSSQSAKFRVEPVKADNSSRSPISTSCSDKNVTPLKEKNTTADKVSVPDPDLQSSPNEVNVLPEIKKVAVSPLTSALEKCVTDNYSVREQVSGIKENGKISNSSLNTSNNTENKIVSAYQNAEKSVYGLHSISNFDRSSNESLDGSDIGNMEDGKKQLCQTEVLLSHKNDAEEGCQDNMYHVVDNMSSGLLSSDEIKTNADLTNICNSAEGKVSGLSFDNVKSVEKITLHEISNNDIISKQSCVNQVSEVPQSGILEVIPKTVNSSQLSEVVGFSGSGDTRNDYGPKDAECRNHDGVPYQGCGNAFISSYENVSLPNSETTIDAGARLSLLGMSVSHEDSATERSLNNMVSVGCIDRNGNMFKKRKVRTQLDFSSSKMKDISTMPVDLASHANSVDTNSSLSLKGFSSAEVSEPIVESSDLRLQSGMDEASILHDVSAAKFSVGSDVNDGPTGAPPISKKKKISTPQSLTNLSPTELENNDKVLTSSWAEVPISYADGSVHHKEEVAASSVVALCTTALKCCPETVLLGNCFHGPLDSMDANREPYGSESLKLEHPTNSTSILGDAVIPNFHSPGFPMSCEQKDNGASVVAVNDTQKDVMVTETSGREKMDVHAAEDQIVIPSADLESDYLIVKDDLPPEMNCPSFPADGDGGSVSNSNDELVESLPDALSDMGSPENISEVPARQFLPHKASLPEIPSEKIGGDDEKPDRRSIIEDGSDLPVHTSSPQYVKINMESDLATKCDNSVTGKTIPLPFQGPSKNETQGMSSYSEVNGVKSQPNRVISKTFQGHSSFALSTSVRPASSTHVTKPRTWHRNDNISAPSAAGKKPSGTIPPKRKMSEKNRNFQSTSYIRKGNSLLRKPAPVVALPQGSSTSQLSSLGTDDNDSQKRTRSEGRVDVKDQPPLLRTAGTNSPLERPRTPPLPLGTKLPNRTATFSGDHTCSSLAEPLSFGCNESTPDHTKLTETNDAPNSAEDVVRSFETHENQIGTSNELESHTEVSDGSLSSLNMKRIVYVKRKLNQLVATSNTSHPSISNSDKIQAVPSDGYYKRRKNQLIRTNLEGHINQTVVMPDNIFNSDPQNAPKVVCSRRFGKRQSNRVATRSSKPLKASLVWTLRSTDPSKGNSDSLGQQKFLPHLFPWKRATYRRSSIHSPSSHSSSSSLSTVSKKLLLLRKRDTVYTRSTHGYSLRKSKVLSVGGSSLKWSKSIETRSKKANEEATLAVAAEERKKREQKDAVCSRSGTRNRKHLPRERIFRIGSVRYKMDSSRRTLQRISDDESPSSASVQLDKDAKRSYIPKRLVIGNDEYIRIGNGNQLVRDPKKRTRVLASEKVRWSLHTARLRLARKRKYCQFFTRFGKCNKDDGKCLYLHDPSKIAVCTKFLNGLCFNPSCKLTHKVIPERMPDCSFFLQGLCTNRNCPYRHVNVNPKASTCEGFLRGYCADGNECRKKHSYVCPTFEATGTCPQGTNCKLHHPKNQSKGKKRKRSGDQKNTRGRYFGSMHVDVSEPGIIVGPKPSEQDNDNISLEGKLADYISLNVGDEEVGESLNLTCQQTTFRDIDPSDSELENLDDLIKPVLIMKENFTA</sequence>
<evidence type="ECO:0000256" key="4">
    <source>
        <dbReference type="ARBA" id="ARBA00022833"/>
    </source>
</evidence>
<feature type="compositionally biased region" description="Basic residues" evidence="7">
    <location>
        <begin position="2034"/>
        <end position="2046"/>
    </location>
</feature>
<keyword evidence="4 6" id="KW-0862">Zinc</keyword>
<feature type="region of interest" description="Disordered" evidence="7">
    <location>
        <begin position="556"/>
        <end position="618"/>
    </location>
</feature>
<evidence type="ECO:0000256" key="1">
    <source>
        <dbReference type="ARBA" id="ARBA00022723"/>
    </source>
</evidence>
<feature type="compositionally biased region" description="Basic and acidic residues" evidence="7">
    <location>
        <begin position="319"/>
        <end position="341"/>
    </location>
</feature>
<feature type="compositionally biased region" description="Polar residues" evidence="7">
    <location>
        <begin position="1358"/>
        <end position="1369"/>
    </location>
</feature>
<dbReference type="InterPro" id="IPR000571">
    <property type="entry name" value="Znf_CCCH"/>
</dbReference>
<evidence type="ECO:0000313" key="10">
    <source>
        <dbReference type="Proteomes" id="UP001163823"/>
    </source>
</evidence>
<dbReference type="EMBL" id="JARAOO010000006">
    <property type="protein sequence ID" value="KAJ7965497.1"/>
    <property type="molecule type" value="Genomic_DNA"/>
</dbReference>
<gene>
    <name evidence="9" type="ORF">O6P43_015126</name>
</gene>
<dbReference type="GO" id="GO:0008270">
    <property type="term" value="F:zinc ion binding"/>
    <property type="evidence" value="ECO:0007669"/>
    <property type="project" value="UniProtKB-KW"/>
</dbReference>
<feature type="domain" description="C3H1-type" evidence="8">
    <location>
        <begin position="1960"/>
        <end position="1986"/>
    </location>
</feature>
<name>A0AAD7LW89_QUISA</name>
<dbReference type="PANTHER" id="PTHR46156">
    <property type="entry name" value="CCCH ZINGC FINGER"/>
    <property type="match status" value="1"/>
</dbReference>
<feature type="compositionally biased region" description="Polar residues" evidence="7">
    <location>
        <begin position="497"/>
        <end position="507"/>
    </location>
</feature>
<dbReference type="SMART" id="SM00356">
    <property type="entry name" value="ZnF_C3H1"/>
    <property type="match status" value="5"/>
</dbReference>
<feature type="compositionally biased region" description="Polar residues" evidence="7">
    <location>
        <begin position="1026"/>
        <end position="1035"/>
    </location>
</feature>
<feature type="region of interest" description="Disordered" evidence="7">
    <location>
        <begin position="1358"/>
        <end position="1491"/>
    </location>
</feature>
<feature type="compositionally biased region" description="Polar residues" evidence="7">
    <location>
        <begin position="1320"/>
        <end position="1338"/>
    </location>
</feature>
<dbReference type="GO" id="GO:0005634">
    <property type="term" value="C:nucleus"/>
    <property type="evidence" value="ECO:0007669"/>
    <property type="project" value="UniProtKB-ARBA"/>
</dbReference>
<keyword evidence="5" id="KW-0238">DNA-binding</keyword>
<dbReference type="FunFam" id="4.10.1000.10:FF:000008">
    <property type="entry name" value="zinc finger CCCH domain-containing protein 3"/>
    <property type="match status" value="1"/>
</dbReference>
<feature type="domain" description="C3H1-type" evidence="8">
    <location>
        <begin position="1905"/>
        <end position="1934"/>
    </location>
</feature>
<comment type="caution">
    <text evidence="9">The sequence shown here is derived from an EMBL/GenBank/DDBJ whole genome shotgun (WGS) entry which is preliminary data.</text>
</comment>
<organism evidence="9 10">
    <name type="scientific">Quillaja saponaria</name>
    <name type="common">Soap bark tree</name>
    <dbReference type="NCBI Taxonomy" id="32244"/>
    <lineage>
        <taxon>Eukaryota</taxon>
        <taxon>Viridiplantae</taxon>
        <taxon>Streptophyta</taxon>
        <taxon>Embryophyta</taxon>
        <taxon>Tracheophyta</taxon>
        <taxon>Spermatophyta</taxon>
        <taxon>Magnoliopsida</taxon>
        <taxon>eudicotyledons</taxon>
        <taxon>Gunneridae</taxon>
        <taxon>Pentapetalae</taxon>
        <taxon>rosids</taxon>
        <taxon>fabids</taxon>
        <taxon>Fabales</taxon>
        <taxon>Quillajaceae</taxon>
        <taxon>Quillaja</taxon>
    </lineage>
</organism>
<evidence type="ECO:0000256" key="5">
    <source>
        <dbReference type="ARBA" id="ARBA00023125"/>
    </source>
</evidence>
<keyword evidence="3 6" id="KW-0863">Zinc-finger</keyword>
<feature type="zinc finger region" description="C3H1-type" evidence="6">
    <location>
        <begin position="1905"/>
        <end position="1934"/>
    </location>
</feature>
<feature type="zinc finger region" description="C3H1-type" evidence="6">
    <location>
        <begin position="1960"/>
        <end position="1986"/>
    </location>
</feature>
<evidence type="ECO:0000256" key="6">
    <source>
        <dbReference type="PROSITE-ProRule" id="PRU00723"/>
    </source>
</evidence>
<feature type="region of interest" description="Disordered" evidence="7">
    <location>
        <begin position="1312"/>
        <end position="1338"/>
    </location>
</feature>
<protein>
    <submittedName>
        <fullName evidence="9">Zinc finger, CCCH-type</fullName>
    </submittedName>
</protein>
<feature type="region of interest" description="Disordered" evidence="7">
    <location>
        <begin position="1246"/>
        <end position="1287"/>
    </location>
</feature>
<dbReference type="Gene3D" id="4.10.1000.10">
    <property type="entry name" value="Zinc finger, CCCH-type"/>
    <property type="match status" value="2"/>
</dbReference>
<feature type="region of interest" description="Disordered" evidence="7">
    <location>
        <begin position="1005"/>
        <end position="1035"/>
    </location>
</feature>
<feature type="compositionally biased region" description="Polar residues" evidence="7">
    <location>
        <begin position="556"/>
        <end position="567"/>
    </location>
</feature>
<dbReference type="PROSITE" id="PS50103">
    <property type="entry name" value="ZF_C3H1"/>
    <property type="match status" value="3"/>
</dbReference>
<dbReference type="PANTHER" id="PTHR46156:SF1">
    <property type="entry name" value="ZINC FINGER CCCH DOMAIN-CONTAINING PROTEIN 3"/>
    <property type="match status" value="1"/>
</dbReference>
<proteinExistence type="predicted"/>
<dbReference type="Proteomes" id="UP001163823">
    <property type="component" value="Chromosome 6"/>
</dbReference>
<keyword evidence="10" id="KW-1185">Reference proteome</keyword>